<name>A0A0J7XXZ3_9SPHN</name>
<reference evidence="2 3" key="1">
    <citation type="journal article" date="2015" name="G3 (Bethesda)">
        <title>Insights into Ongoing Evolution of the Hexachlorocyclohexane Catabolic Pathway from Comparative Genomics of Ten Sphingomonadaceae Strains.</title>
        <authorList>
            <person name="Pearce S.L."/>
            <person name="Oakeshott J.G."/>
            <person name="Pandey G."/>
        </authorList>
    </citation>
    <scope>NUCLEOTIDE SEQUENCE [LARGE SCALE GENOMIC DNA]</scope>
    <source>
        <strain evidence="2 3">LL02</strain>
    </source>
</reference>
<sequence>MRFIARALPASGAAFIMAFAPGAMAAPDAASKLVSCGKASCLLVSGRREHPESQVSINGHAVSVKGAQVWRVSLPVETVREWSPPSARTIQVSVLNPDTGNETVSRAGLPIGLLGHVTDFAALVIGTR</sequence>
<comment type="caution">
    <text evidence="2">The sequence shown here is derived from an EMBL/GenBank/DDBJ whole genome shotgun (WGS) entry which is preliminary data.</text>
</comment>
<proteinExistence type="predicted"/>
<keyword evidence="3" id="KW-1185">Reference proteome</keyword>
<dbReference type="PATRIC" id="fig|1114963.3.peg.1679"/>
<dbReference type="Proteomes" id="UP000052268">
    <property type="component" value="Unassembled WGS sequence"/>
</dbReference>
<protein>
    <submittedName>
        <fullName evidence="2">Uncharacterized protein</fullName>
    </submittedName>
</protein>
<evidence type="ECO:0000256" key="1">
    <source>
        <dbReference type="SAM" id="SignalP"/>
    </source>
</evidence>
<feature type="signal peptide" evidence="1">
    <location>
        <begin position="1"/>
        <end position="25"/>
    </location>
</feature>
<evidence type="ECO:0000313" key="2">
    <source>
        <dbReference type="EMBL" id="KMS56148.1"/>
    </source>
</evidence>
<evidence type="ECO:0000313" key="3">
    <source>
        <dbReference type="Proteomes" id="UP000052268"/>
    </source>
</evidence>
<organism evidence="2 3">
    <name type="scientific">Novosphingobium barchaimii LL02</name>
    <dbReference type="NCBI Taxonomy" id="1114963"/>
    <lineage>
        <taxon>Bacteria</taxon>
        <taxon>Pseudomonadati</taxon>
        <taxon>Pseudomonadota</taxon>
        <taxon>Alphaproteobacteria</taxon>
        <taxon>Sphingomonadales</taxon>
        <taxon>Sphingomonadaceae</taxon>
        <taxon>Novosphingobium</taxon>
    </lineage>
</organism>
<dbReference type="EMBL" id="JACU01000004">
    <property type="protein sequence ID" value="KMS56148.1"/>
    <property type="molecule type" value="Genomic_DNA"/>
</dbReference>
<keyword evidence="1" id="KW-0732">Signal</keyword>
<dbReference type="AlphaFoldDB" id="A0A0J7XXZ3"/>
<gene>
    <name evidence="2" type="ORF">V474_14315</name>
</gene>
<accession>A0A0J7XXZ3</accession>
<feature type="chain" id="PRO_5005291676" evidence="1">
    <location>
        <begin position="26"/>
        <end position="128"/>
    </location>
</feature>